<dbReference type="EMBL" id="JAROCF010000001">
    <property type="protein sequence ID" value="MDN4614885.1"/>
    <property type="molecule type" value="Genomic_DNA"/>
</dbReference>
<evidence type="ECO:0000313" key="1">
    <source>
        <dbReference type="EMBL" id="MDN4614885.1"/>
    </source>
</evidence>
<sequence>MSTDIASTSAGNDDICAVPYLRQGQLISLVHWSCEHGDWHYSTLLAEYHHRDEGTWYVRLRGEETQLRRAEWALFT</sequence>
<organism evidence="1 2">
    <name type="scientific">Leifsonia williamsii</name>
    <dbReference type="NCBI Taxonomy" id="3035919"/>
    <lineage>
        <taxon>Bacteria</taxon>
        <taxon>Bacillati</taxon>
        <taxon>Actinomycetota</taxon>
        <taxon>Actinomycetes</taxon>
        <taxon>Micrococcales</taxon>
        <taxon>Microbacteriaceae</taxon>
        <taxon>Leifsonia</taxon>
    </lineage>
</organism>
<comment type="caution">
    <text evidence="1">The sequence shown here is derived from an EMBL/GenBank/DDBJ whole genome shotgun (WGS) entry which is preliminary data.</text>
</comment>
<dbReference type="RefSeq" id="WP_301209277.1">
    <property type="nucleotide sequence ID" value="NZ_JAROCF010000001.1"/>
</dbReference>
<evidence type="ECO:0008006" key="3">
    <source>
        <dbReference type="Google" id="ProtNLM"/>
    </source>
</evidence>
<gene>
    <name evidence="1" type="ORF">P5G50_10520</name>
</gene>
<keyword evidence="2" id="KW-1185">Reference proteome</keyword>
<accession>A0ABT8KBS0</accession>
<name>A0ABT8KBS0_9MICO</name>
<protein>
    <recommendedName>
        <fullName evidence="3">DUF5348 domain-containing protein</fullName>
    </recommendedName>
</protein>
<proteinExistence type="predicted"/>
<evidence type="ECO:0000313" key="2">
    <source>
        <dbReference type="Proteomes" id="UP001174208"/>
    </source>
</evidence>
<dbReference type="Proteomes" id="UP001174208">
    <property type="component" value="Unassembled WGS sequence"/>
</dbReference>
<reference evidence="1" key="1">
    <citation type="submission" date="2023-06" db="EMBL/GenBank/DDBJ databases">
        <title>MT1 and MT2 Draft Genomes of Novel Species.</title>
        <authorList>
            <person name="Venkateswaran K."/>
        </authorList>
    </citation>
    <scope>NUCLEOTIDE SEQUENCE</scope>
    <source>
        <strain evidence="1">F6_8S_P_1B</strain>
    </source>
</reference>